<dbReference type="GO" id="GO:0005886">
    <property type="term" value="C:plasma membrane"/>
    <property type="evidence" value="ECO:0007669"/>
    <property type="project" value="UniProtKB-SubCell"/>
</dbReference>
<accession>A0A328AMB0</accession>
<keyword evidence="8" id="KW-1185">Reference proteome</keyword>
<comment type="subcellular location">
    <subcellularLocation>
        <location evidence="1">Cell membrane</location>
        <topology evidence="1">Multi-pass membrane protein</topology>
    </subcellularLocation>
</comment>
<dbReference type="RefSeq" id="WP_111529840.1">
    <property type="nucleotide sequence ID" value="NZ_JBHRSG010000003.1"/>
</dbReference>
<feature type="transmembrane region" description="Helical" evidence="6">
    <location>
        <begin position="82"/>
        <end position="104"/>
    </location>
</feature>
<keyword evidence="2" id="KW-1003">Cell membrane</keyword>
<evidence type="ECO:0000256" key="5">
    <source>
        <dbReference type="ARBA" id="ARBA00023136"/>
    </source>
</evidence>
<comment type="caution">
    <text evidence="7">The sequence shown here is derived from an EMBL/GenBank/DDBJ whole genome shotgun (WGS) entry which is preliminary data.</text>
</comment>
<dbReference type="PANTHER" id="PTHR30250">
    <property type="entry name" value="PST FAMILY PREDICTED COLANIC ACID TRANSPORTER"/>
    <property type="match status" value="1"/>
</dbReference>
<keyword evidence="5 6" id="KW-0472">Membrane</keyword>
<protein>
    <recommendedName>
        <fullName evidence="9">Polysaccharide biosynthesis protein C-terminal domain-containing protein</fullName>
    </recommendedName>
</protein>
<reference evidence="8" key="1">
    <citation type="submission" date="2018-05" db="EMBL/GenBank/DDBJ databases">
        <authorList>
            <person name="Li X."/>
        </authorList>
    </citation>
    <scope>NUCLEOTIDE SEQUENCE [LARGE SCALE GENOMIC DNA]</scope>
    <source>
        <strain evidence="8">LX32</strain>
    </source>
</reference>
<feature type="transmembrane region" description="Helical" evidence="6">
    <location>
        <begin position="417"/>
        <end position="436"/>
    </location>
</feature>
<evidence type="ECO:0000256" key="4">
    <source>
        <dbReference type="ARBA" id="ARBA00022989"/>
    </source>
</evidence>
<feature type="transmembrane region" description="Helical" evidence="6">
    <location>
        <begin position="299"/>
        <end position="320"/>
    </location>
</feature>
<evidence type="ECO:0000313" key="8">
    <source>
        <dbReference type="Proteomes" id="UP000249254"/>
    </source>
</evidence>
<feature type="transmembrane region" description="Helical" evidence="6">
    <location>
        <begin position="326"/>
        <end position="346"/>
    </location>
</feature>
<evidence type="ECO:0008006" key="9">
    <source>
        <dbReference type="Google" id="ProtNLM"/>
    </source>
</evidence>
<feature type="transmembrane region" description="Helical" evidence="6">
    <location>
        <begin position="442"/>
        <end position="467"/>
    </location>
</feature>
<sequence length="487" mass="52266">MARAAFQDVSKLLSGSVIAKLFGVASTMLFARLLTKDQMAIFPVFLMLAGIPNLVLTFGIFSTFMRELPRLFREDEARARGLVMTGSLVVIACTITAAVSAAVFSGEIARLVFRNAAQGWIIQGLAPGFVAYVIAKIGESVVSGRGQFGRISAVQIVDSVFRPLVTIGAFFAFGVKGVVIGIVAAQFLIAAQYLFYMRDILFVAGTPFYPVRALFAESMPYYVGNFLSYLRGDGDTLLVTTFLGPAAVAEYYVAKNLYANVVLIQNAVDWVAVERLARFARTPSFQEKLSELNERIAQLMVPFTLLVVALAPHAIAILAGPRYASSTWPAVVLLFAALAQFIAIPVERAVFVAAPGILRVYFAVFEVLTVLASAALLVPQVGILGVAAARVISPVTGWLFGLVLLKRRFNLVLSLDAVARVLLAGVPVSAVILWLAPRPTGFADAVIGAAVAGAFWVASFAALTLLVNRPMFLAAREIVSHRLKLLG</sequence>
<dbReference type="InterPro" id="IPR050833">
    <property type="entry name" value="Poly_Biosynth_Transport"/>
</dbReference>
<evidence type="ECO:0000256" key="2">
    <source>
        <dbReference type="ARBA" id="ARBA00022475"/>
    </source>
</evidence>
<proteinExistence type="predicted"/>
<evidence type="ECO:0000256" key="1">
    <source>
        <dbReference type="ARBA" id="ARBA00004651"/>
    </source>
</evidence>
<feature type="transmembrane region" description="Helical" evidence="6">
    <location>
        <begin position="383"/>
        <end position="405"/>
    </location>
</feature>
<keyword evidence="3 6" id="KW-0812">Transmembrane</keyword>
<dbReference type="Proteomes" id="UP000249254">
    <property type="component" value="Unassembled WGS sequence"/>
</dbReference>
<dbReference type="Pfam" id="PF13440">
    <property type="entry name" value="Polysacc_synt_3"/>
    <property type="match status" value="1"/>
</dbReference>
<dbReference type="EMBL" id="QFYQ01000001">
    <property type="protein sequence ID" value="RAK56092.1"/>
    <property type="molecule type" value="Genomic_DNA"/>
</dbReference>
<dbReference type="AlphaFoldDB" id="A0A328AMB0"/>
<feature type="transmembrane region" description="Helical" evidence="6">
    <location>
        <begin position="12"/>
        <end position="34"/>
    </location>
</feature>
<feature type="transmembrane region" description="Helical" evidence="6">
    <location>
        <begin position="358"/>
        <end position="377"/>
    </location>
</feature>
<feature type="transmembrane region" description="Helical" evidence="6">
    <location>
        <begin position="40"/>
        <end position="61"/>
    </location>
</feature>
<gene>
    <name evidence="7" type="ORF">DJ017_17035</name>
</gene>
<evidence type="ECO:0000256" key="6">
    <source>
        <dbReference type="SAM" id="Phobius"/>
    </source>
</evidence>
<evidence type="ECO:0000313" key="7">
    <source>
        <dbReference type="EMBL" id="RAK56092.1"/>
    </source>
</evidence>
<evidence type="ECO:0000256" key="3">
    <source>
        <dbReference type="ARBA" id="ARBA00022692"/>
    </source>
</evidence>
<keyword evidence="4 6" id="KW-1133">Transmembrane helix</keyword>
<dbReference type="PANTHER" id="PTHR30250:SF11">
    <property type="entry name" value="O-ANTIGEN TRANSPORTER-RELATED"/>
    <property type="match status" value="1"/>
</dbReference>
<organism evidence="7 8">
    <name type="scientific">Phenylobacterium soli</name>
    <dbReference type="NCBI Taxonomy" id="2170551"/>
    <lineage>
        <taxon>Bacteria</taxon>
        <taxon>Pseudomonadati</taxon>
        <taxon>Pseudomonadota</taxon>
        <taxon>Alphaproteobacteria</taxon>
        <taxon>Caulobacterales</taxon>
        <taxon>Caulobacteraceae</taxon>
        <taxon>Phenylobacterium</taxon>
    </lineage>
</organism>
<name>A0A328AMB0_9CAUL</name>